<keyword evidence="3" id="KW-1185">Reference proteome</keyword>
<dbReference type="Pfam" id="PF04014">
    <property type="entry name" value="MazE_antitoxin"/>
    <property type="match status" value="1"/>
</dbReference>
<proteinExistence type="predicted"/>
<feature type="domain" description="SpoVT-AbrB" evidence="1">
    <location>
        <begin position="25"/>
        <end position="60"/>
    </location>
</feature>
<comment type="caution">
    <text evidence="2">The sequence shown here is derived from an EMBL/GenBank/DDBJ whole genome shotgun (WGS) entry which is preliminary data.</text>
</comment>
<dbReference type="SUPFAM" id="SSF89447">
    <property type="entry name" value="AbrB/MazE/MraZ-like"/>
    <property type="match status" value="1"/>
</dbReference>
<evidence type="ECO:0000313" key="2">
    <source>
        <dbReference type="EMBL" id="TDK39404.1"/>
    </source>
</evidence>
<dbReference type="Gene3D" id="2.10.260.10">
    <property type="match status" value="1"/>
</dbReference>
<keyword evidence="2" id="KW-0238">DNA-binding</keyword>
<dbReference type="EMBL" id="SMTL01000001">
    <property type="protein sequence ID" value="TDK39404.1"/>
    <property type="molecule type" value="Genomic_DNA"/>
</dbReference>
<protein>
    <submittedName>
        <fullName evidence="2">AbrB/MazE/SpoVT family DNA-binding domain-containing protein</fullName>
    </submittedName>
</protein>
<dbReference type="AlphaFoldDB" id="A0A4R5UNR5"/>
<reference evidence="2 3" key="1">
    <citation type="submission" date="2019-03" db="EMBL/GenBank/DDBJ databases">
        <title>Rhizobium sp. nov., an bacterium isolated from biocrust in Mu Us Desert.</title>
        <authorList>
            <person name="Lixiong L."/>
        </authorList>
    </citation>
    <scope>NUCLEOTIDE SEQUENCE [LARGE SCALE GENOMIC DNA]</scope>
    <source>
        <strain evidence="2 3">SPY-1</strain>
    </source>
</reference>
<sequence length="97" mass="10809">MAKMGPDMNEHVKDTGEGGEVVVAIFKNGRSRAVRIPKEFEFEGDRAVLVKQPDGSILMRTAVTAGLIEYLKRAEAWRGEDFVADDDDLAPLREVEF</sequence>
<evidence type="ECO:0000313" key="3">
    <source>
        <dbReference type="Proteomes" id="UP000295238"/>
    </source>
</evidence>
<evidence type="ECO:0000259" key="1">
    <source>
        <dbReference type="Pfam" id="PF04014"/>
    </source>
</evidence>
<dbReference type="Proteomes" id="UP000295238">
    <property type="component" value="Unassembled WGS sequence"/>
</dbReference>
<dbReference type="InterPro" id="IPR007159">
    <property type="entry name" value="SpoVT-AbrB_dom"/>
</dbReference>
<dbReference type="GO" id="GO:0003677">
    <property type="term" value="F:DNA binding"/>
    <property type="evidence" value="ECO:0007669"/>
    <property type="project" value="UniProtKB-KW"/>
</dbReference>
<accession>A0A4R5UNR5</accession>
<dbReference type="InterPro" id="IPR037914">
    <property type="entry name" value="SpoVT-AbrB_sf"/>
</dbReference>
<name>A0A4R5UNR5_9HYPH</name>
<gene>
    <name evidence="2" type="ORF">E2F50_04630</name>
</gene>
<organism evidence="2 3">
    <name type="scientific">Rhizobium deserti</name>
    <dbReference type="NCBI Taxonomy" id="2547961"/>
    <lineage>
        <taxon>Bacteria</taxon>
        <taxon>Pseudomonadati</taxon>
        <taxon>Pseudomonadota</taxon>
        <taxon>Alphaproteobacteria</taxon>
        <taxon>Hyphomicrobiales</taxon>
        <taxon>Rhizobiaceae</taxon>
        <taxon>Rhizobium/Agrobacterium group</taxon>
        <taxon>Rhizobium</taxon>
    </lineage>
</organism>